<gene>
    <name evidence="1" type="ORF">DPMN_175158</name>
</gene>
<dbReference type="EMBL" id="JAIWYP010000009">
    <property type="protein sequence ID" value="KAH3773790.1"/>
    <property type="molecule type" value="Genomic_DNA"/>
</dbReference>
<keyword evidence="2" id="KW-1185">Reference proteome</keyword>
<comment type="caution">
    <text evidence="1">The sequence shown here is derived from an EMBL/GenBank/DDBJ whole genome shotgun (WGS) entry which is preliminary data.</text>
</comment>
<accession>A0A9D4E8H8</accession>
<proteinExistence type="predicted"/>
<dbReference type="AlphaFoldDB" id="A0A9D4E8H8"/>
<feature type="non-terminal residue" evidence="1">
    <location>
        <position position="82"/>
    </location>
</feature>
<evidence type="ECO:0000313" key="2">
    <source>
        <dbReference type="Proteomes" id="UP000828390"/>
    </source>
</evidence>
<dbReference type="Proteomes" id="UP000828390">
    <property type="component" value="Unassembled WGS sequence"/>
</dbReference>
<name>A0A9D4E8H8_DREPO</name>
<reference evidence="1" key="2">
    <citation type="submission" date="2020-11" db="EMBL/GenBank/DDBJ databases">
        <authorList>
            <person name="McCartney M.A."/>
            <person name="Auch B."/>
            <person name="Kono T."/>
            <person name="Mallez S."/>
            <person name="Becker A."/>
            <person name="Gohl D.M."/>
            <person name="Silverstein K.A.T."/>
            <person name="Koren S."/>
            <person name="Bechman K.B."/>
            <person name="Herman A."/>
            <person name="Abrahante J.E."/>
            <person name="Garbe J."/>
        </authorList>
    </citation>
    <scope>NUCLEOTIDE SEQUENCE</scope>
    <source>
        <strain evidence="1">Duluth1</strain>
        <tissue evidence="1">Whole animal</tissue>
    </source>
</reference>
<evidence type="ECO:0000313" key="1">
    <source>
        <dbReference type="EMBL" id="KAH3773790.1"/>
    </source>
</evidence>
<sequence>MDLSESDEWSDVEDTDPNELVVRGIGIDSDYEFFISDDKGNRWTFNPTVMAEGDISSPKDTLFGKPRFAKDCLVQITRDGNE</sequence>
<reference evidence="1" key="1">
    <citation type="journal article" date="2019" name="bioRxiv">
        <title>The Genome of the Zebra Mussel, Dreissena polymorpha: A Resource for Invasive Species Research.</title>
        <authorList>
            <person name="McCartney M.A."/>
            <person name="Auch B."/>
            <person name="Kono T."/>
            <person name="Mallez S."/>
            <person name="Zhang Y."/>
            <person name="Obille A."/>
            <person name="Becker A."/>
            <person name="Abrahante J.E."/>
            <person name="Garbe J."/>
            <person name="Badalamenti J.P."/>
            <person name="Herman A."/>
            <person name="Mangelson H."/>
            <person name="Liachko I."/>
            <person name="Sullivan S."/>
            <person name="Sone E.D."/>
            <person name="Koren S."/>
            <person name="Silverstein K.A.T."/>
            <person name="Beckman K.B."/>
            <person name="Gohl D.M."/>
        </authorList>
    </citation>
    <scope>NUCLEOTIDE SEQUENCE</scope>
    <source>
        <strain evidence="1">Duluth1</strain>
        <tissue evidence="1">Whole animal</tissue>
    </source>
</reference>
<protein>
    <submittedName>
        <fullName evidence="1">Uncharacterized protein</fullName>
    </submittedName>
</protein>
<organism evidence="1 2">
    <name type="scientific">Dreissena polymorpha</name>
    <name type="common">Zebra mussel</name>
    <name type="synonym">Mytilus polymorpha</name>
    <dbReference type="NCBI Taxonomy" id="45954"/>
    <lineage>
        <taxon>Eukaryota</taxon>
        <taxon>Metazoa</taxon>
        <taxon>Spiralia</taxon>
        <taxon>Lophotrochozoa</taxon>
        <taxon>Mollusca</taxon>
        <taxon>Bivalvia</taxon>
        <taxon>Autobranchia</taxon>
        <taxon>Heteroconchia</taxon>
        <taxon>Euheterodonta</taxon>
        <taxon>Imparidentia</taxon>
        <taxon>Neoheterodontei</taxon>
        <taxon>Myida</taxon>
        <taxon>Dreissenoidea</taxon>
        <taxon>Dreissenidae</taxon>
        <taxon>Dreissena</taxon>
    </lineage>
</organism>